<feature type="compositionally biased region" description="Basic residues" evidence="1">
    <location>
        <begin position="102"/>
        <end position="111"/>
    </location>
</feature>
<dbReference type="GO" id="GO:0008984">
    <property type="term" value="F:protein-glutamate methylesterase activity"/>
    <property type="evidence" value="ECO:0007669"/>
    <property type="project" value="UniProtKB-EC"/>
</dbReference>
<dbReference type="AlphaFoldDB" id="A0A6J4I9K3"/>
<dbReference type="EMBL" id="CADCTI010000151">
    <property type="protein sequence ID" value="CAA9244615.1"/>
    <property type="molecule type" value="Genomic_DNA"/>
</dbReference>
<feature type="compositionally biased region" description="Basic residues" evidence="1">
    <location>
        <begin position="281"/>
        <end position="291"/>
    </location>
</feature>
<feature type="non-terminal residue" evidence="2">
    <location>
        <position position="373"/>
    </location>
</feature>
<accession>A0A6J4I9K3</accession>
<reference evidence="2" key="1">
    <citation type="submission" date="2020-02" db="EMBL/GenBank/DDBJ databases">
        <authorList>
            <person name="Meier V. D."/>
        </authorList>
    </citation>
    <scope>NUCLEOTIDE SEQUENCE</scope>
    <source>
        <strain evidence="2">AVDCRST_MAG57</strain>
    </source>
</reference>
<gene>
    <name evidence="2" type="ORF">AVDCRST_MAG57-1669</name>
</gene>
<feature type="compositionally biased region" description="Basic residues" evidence="1">
    <location>
        <begin position="176"/>
        <end position="185"/>
    </location>
</feature>
<feature type="compositionally biased region" description="Low complexity" evidence="1">
    <location>
        <begin position="192"/>
        <end position="225"/>
    </location>
</feature>
<feature type="compositionally biased region" description="Basic and acidic residues" evidence="1">
    <location>
        <begin position="1"/>
        <end position="20"/>
    </location>
</feature>
<name>A0A6J4I9K3_9ACTN</name>
<proteinExistence type="predicted"/>
<organism evidence="2">
    <name type="scientific">uncultured Blastococcus sp</name>
    <dbReference type="NCBI Taxonomy" id="217144"/>
    <lineage>
        <taxon>Bacteria</taxon>
        <taxon>Bacillati</taxon>
        <taxon>Actinomycetota</taxon>
        <taxon>Actinomycetes</taxon>
        <taxon>Geodermatophilales</taxon>
        <taxon>Geodermatophilaceae</taxon>
        <taxon>Blastococcus</taxon>
        <taxon>environmental samples</taxon>
    </lineage>
</organism>
<feature type="non-terminal residue" evidence="2">
    <location>
        <position position="1"/>
    </location>
</feature>
<evidence type="ECO:0000256" key="1">
    <source>
        <dbReference type="SAM" id="MobiDB-lite"/>
    </source>
</evidence>
<keyword evidence="2" id="KW-0378">Hydrolase</keyword>
<evidence type="ECO:0000313" key="2">
    <source>
        <dbReference type="EMBL" id="CAA9244615.1"/>
    </source>
</evidence>
<feature type="region of interest" description="Disordered" evidence="1">
    <location>
        <begin position="1"/>
        <end position="356"/>
    </location>
</feature>
<feature type="compositionally biased region" description="Basic residues" evidence="1">
    <location>
        <begin position="21"/>
        <end position="38"/>
    </location>
</feature>
<feature type="compositionally biased region" description="Basic residues" evidence="1">
    <location>
        <begin position="70"/>
        <end position="79"/>
    </location>
</feature>
<feature type="compositionally biased region" description="Basic and acidic residues" evidence="1">
    <location>
        <begin position="112"/>
        <end position="131"/>
    </location>
</feature>
<feature type="compositionally biased region" description="Basic residues" evidence="1">
    <location>
        <begin position="140"/>
        <end position="153"/>
    </location>
</feature>
<sequence length="373" mass="41547">EPDPGDGRRRFRRRPQDRDRRPLRRSGYRGRGHRRQRQGCRGQARAAEARPDHHGHRDAGDGRHPGGPCHPRRHGRSRAQPRPDHHVQHADRARRVRDPGRPVRRCQRVRHQAGERRQRRAVDGERPRAADPQDQGAHRSSGHRGAGPHRRSRSAAAPGTAPHRARQEARRPRDRLLHRRPRGARPRPPPVAGLAPGAGAAGAAHAARLHPPVRPAAGPALPAAGRRGRRRQPPPPRHGAPGARRPPPRGAGRRARPAHRPEPGAAGELLPPGGGPALPFRGHRLRRRRPGGRADRHGLRRPQRRGRGPRRRWHRPGAGPGELRGLGHARRGQPGRIRRRGAPARSGRRGHRTPPVRCRLSAYRGHCLRGRTM</sequence>
<feature type="compositionally biased region" description="Basic residues" evidence="1">
    <location>
        <begin position="327"/>
        <end position="354"/>
    </location>
</feature>
<protein>
    <submittedName>
        <fullName evidence="2">Chemotaxis response regulator protein-glutamate methylesterase CheB</fullName>
        <ecNumber evidence="2">3.1.1.61</ecNumber>
    </submittedName>
</protein>
<feature type="compositionally biased region" description="Pro residues" evidence="1">
    <location>
        <begin position="233"/>
        <end position="249"/>
    </location>
</feature>
<feature type="compositionally biased region" description="Basic and acidic residues" evidence="1">
    <location>
        <begin position="81"/>
        <end position="101"/>
    </location>
</feature>
<feature type="compositionally biased region" description="Basic residues" evidence="1">
    <location>
        <begin position="298"/>
        <end position="315"/>
    </location>
</feature>
<feature type="compositionally biased region" description="Basic and acidic residues" evidence="1">
    <location>
        <begin position="47"/>
        <end position="64"/>
    </location>
</feature>
<dbReference type="EC" id="3.1.1.61" evidence="2"/>
<feature type="compositionally biased region" description="Basic and acidic residues" evidence="1">
    <location>
        <begin position="165"/>
        <end position="175"/>
    </location>
</feature>